<evidence type="ECO:0000313" key="2">
    <source>
        <dbReference type="Proteomes" id="UP000001261"/>
    </source>
</evidence>
<evidence type="ECO:0000313" key="1">
    <source>
        <dbReference type="EMBL" id="EAS29656.2"/>
    </source>
</evidence>
<dbReference type="RefSeq" id="XP_001241239.2">
    <property type="nucleotide sequence ID" value="XM_001241238.2"/>
</dbReference>
<dbReference type="OMA" id="TSIMETQ"/>
<organism evidence="1 2">
    <name type="scientific">Coccidioides immitis (strain RS)</name>
    <name type="common">Valley fever fungus</name>
    <dbReference type="NCBI Taxonomy" id="246410"/>
    <lineage>
        <taxon>Eukaryota</taxon>
        <taxon>Fungi</taxon>
        <taxon>Dikarya</taxon>
        <taxon>Ascomycota</taxon>
        <taxon>Pezizomycotina</taxon>
        <taxon>Eurotiomycetes</taxon>
        <taxon>Eurotiomycetidae</taxon>
        <taxon>Onygenales</taxon>
        <taxon>Onygenaceae</taxon>
        <taxon>Coccidioides</taxon>
    </lineage>
</organism>
<keyword evidence="2" id="KW-1185">Reference proteome</keyword>
<dbReference type="GeneID" id="4559672"/>
<dbReference type="EMBL" id="GG704913">
    <property type="protein sequence ID" value="EAS29656.2"/>
    <property type="molecule type" value="Genomic_DNA"/>
</dbReference>
<dbReference type="AlphaFoldDB" id="A0A0E1RVB7"/>
<gene>
    <name evidence="1" type="ORF">CIMG_08402</name>
</gene>
<dbReference type="OrthoDB" id="10514494at2759"/>
<dbReference type="VEuPathDB" id="FungiDB:CIMG_08402"/>
<dbReference type="InParanoid" id="A0A0E1RVB7"/>
<proteinExistence type="predicted"/>
<name>A0A0E1RVB7_COCIM</name>
<accession>A0A0E1RVB7</accession>
<dbReference type="Proteomes" id="UP000001261">
    <property type="component" value="Unassembled WGS sequence"/>
</dbReference>
<sequence length="222" mass="25711">MVFLEVALMASHQMYHLMESVQVRERFEAFKVADINDKHYEPVTGVLMKQQMTDAMITIGLQFIQQSITADTIPGHEAIDLLRPLDRIIAEATSIMETQSLKELLQVLPKLISNITVPKGRQELMIRESLQWLSDLYPGWTFCAENRTGAKVQITNLCSEPVMEESMQEKLMWLAKMYFGWTFRMIDERLQVPGEKSLKLWCTHDIESDRSGGENEYLYPVY</sequence>
<reference evidence="2" key="2">
    <citation type="journal article" date="2010" name="Genome Res.">
        <title>Population genomic sequencing of Coccidioides fungi reveals recent hybridization and transposon control.</title>
        <authorList>
            <person name="Neafsey D.E."/>
            <person name="Barker B.M."/>
            <person name="Sharpton T.J."/>
            <person name="Stajich J.E."/>
            <person name="Park D.J."/>
            <person name="Whiston E."/>
            <person name="Hung C.-Y."/>
            <person name="McMahan C."/>
            <person name="White J."/>
            <person name="Sykes S."/>
            <person name="Heiman D."/>
            <person name="Young S."/>
            <person name="Zeng Q."/>
            <person name="Abouelleil A."/>
            <person name="Aftuck L."/>
            <person name="Bessette D."/>
            <person name="Brown A."/>
            <person name="FitzGerald M."/>
            <person name="Lui A."/>
            <person name="Macdonald J.P."/>
            <person name="Priest M."/>
            <person name="Orbach M.J."/>
            <person name="Galgiani J.N."/>
            <person name="Kirkland T.N."/>
            <person name="Cole G.T."/>
            <person name="Birren B.W."/>
            <person name="Henn M.R."/>
            <person name="Taylor J.W."/>
            <person name="Rounsley S.D."/>
        </authorList>
    </citation>
    <scope>GENOME REANNOTATION</scope>
    <source>
        <strain evidence="2">RS</strain>
    </source>
</reference>
<reference evidence="2" key="1">
    <citation type="journal article" date="2009" name="Genome Res.">
        <title>Comparative genomic analyses of the human fungal pathogens Coccidioides and their relatives.</title>
        <authorList>
            <person name="Sharpton T.J."/>
            <person name="Stajich J.E."/>
            <person name="Rounsley S.D."/>
            <person name="Gardner M.J."/>
            <person name="Wortman J.R."/>
            <person name="Jordar V.S."/>
            <person name="Maiti R."/>
            <person name="Kodira C.D."/>
            <person name="Neafsey D.E."/>
            <person name="Zeng Q."/>
            <person name="Hung C.-Y."/>
            <person name="McMahan C."/>
            <person name="Muszewska A."/>
            <person name="Grynberg M."/>
            <person name="Mandel M.A."/>
            <person name="Kellner E.M."/>
            <person name="Barker B.M."/>
            <person name="Galgiani J.N."/>
            <person name="Orbach M.J."/>
            <person name="Kirkland T.N."/>
            <person name="Cole G.T."/>
            <person name="Henn M.R."/>
            <person name="Birren B.W."/>
            <person name="Taylor J.W."/>
        </authorList>
    </citation>
    <scope>NUCLEOTIDE SEQUENCE [LARGE SCALE GENOMIC DNA]</scope>
    <source>
        <strain evidence="2">RS</strain>
    </source>
</reference>
<dbReference type="KEGG" id="cim:CIMG_08402"/>
<protein>
    <submittedName>
        <fullName evidence="1">Uncharacterized protein</fullName>
    </submittedName>
</protein>